<dbReference type="GO" id="GO:0032259">
    <property type="term" value="P:methylation"/>
    <property type="evidence" value="ECO:0007669"/>
    <property type="project" value="UniProtKB-KW"/>
</dbReference>
<dbReference type="InterPro" id="IPR036390">
    <property type="entry name" value="WH_DNA-bd_sf"/>
</dbReference>
<dbReference type="PANTHER" id="PTHR43712:SF5">
    <property type="entry name" value="O-METHYLTRANSFERASE ASQN-RELATED"/>
    <property type="match status" value="1"/>
</dbReference>
<feature type="domain" description="O-methyltransferase C-terminal" evidence="5">
    <location>
        <begin position="179"/>
        <end position="377"/>
    </location>
</feature>
<name>A0A5N6IZV0_9EURO</name>
<evidence type="ECO:0000256" key="4">
    <source>
        <dbReference type="ARBA" id="ARBA00038277"/>
    </source>
</evidence>
<evidence type="ECO:0000259" key="5">
    <source>
        <dbReference type="Pfam" id="PF00891"/>
    </source>
</evidence>
<keyword evidence="2 6" id="KW-0808">Transferase</keyword>
<evidence type="ECO:0000256" key="1">
    <source>
        <dbReference type="ARBA" id="ARBA00022603"/>
    </source>
</evidence>
<keyword evidence="1 6" id="KW-0489">Methyltransferase</keyword>
<dbReference type="EMBL" id="ML732816">
    <property type="protein sequence ID" value="KAB8271464.1"/>
    <property type="molecule type" value="Genomic_DNA"/>
</dbReference>
<dbReference type="InterPro" id="IPR029063">
    <property type="entry name" value="SAM-dependent_MTases_sf"/>
</dbReference>
<dbReference type="PROSITE" id="PS51683">
    <property type="entry name" value="SAM_OMT_II"/>
    <property type="match status" value="1"/>
</dbReference>
<dbReference type="Gene3D" id="3.40.50.150">
    <property type="entry name" value="Vaccinia Virus protein VP39"/>
    <property type="match status" value="1"/>
</dbReference>
<accession>A0A5N6IZV0</accession>
<dbReference type="Proteomes" id="UP000326289">
    <property type="component" value="Unassembled WGS sequence"/>
</dbReference>
<dbReference type="GO" id="GO:0044550">
    <property type="term" value="P:secondary metabolite biosynthetic process"/>
    <property type="evidence" value="ECO:0007669"/>
    <property type="project" value="UniProtKB-ARBA"/>
</dbReference>
<gene>
    <name evidence="6" type="ORF">BDV30DRAFT_240439</name>
</gene>
<dbReference type="SUPFAM" id="SSF53335">
    <property type="entry name" value="S-adenosyl-L-methionine-dependent methyltransferases"/>
    <property type="match status" value="1"/>
</dbReference>
<reference evidence="6 7" key="1">
    <citation type="submission" date="2019-04" db="EMBL/GenBank/DDBJ databases">
        <title>Fungal friends and foes A comparative genomics study of 23 Aspergillus species from section Flavi.</title>
        <authorList>
            <consortium name="DOE Joint Genome Institute"/>
            <person name="Kjaerbolling I."/>
            <person name="Vesth T.C."/>
            <person name="Frisvad J.C."/>
            <person name="Nybo J.L."/>
            <person name="Theobald S."/>
            <person name="Kildgaard S."/>
            <person name="Petersen T.I."/>
            <person name="Kuo A."/>
            <person name="Sato A."/>
            <person name="Lyhne E.K."/>
            <person name="Kogle M.E."/>
            <person name="Wiebenga A."/>
            <person name="Kun R.S."/>
            <person name="Lubbers R.J."/>
            <person name="Makela M.R."/>
            <person name="Barry K."/>
            <person name="Chovatia M."/>
            <person name="Clum A."/>
            <person name="Daum C."/>
            <person name="Haridas S."/>
            <person name="He G."/>
            <person name="LaButti K."/>
            <person name="Lipzen A."/>
            <person name="Mondo S."/>
            <person name="Pangilinan J."/>
            <person name="Riley R."/>
            <person name="Salamov A."/>
            <person name="Simmons B.A."/>
            <person name="Magnuson J.K."/>
            <person name="Henrissat B."/>
            <person name="Mortensen U.H."/>
            <person name="Larsen T.O."/>
            <person name="De vries R.P."/>
            <person name="Grigoriev I.V."/>
            <person name="Machida M."/>
            <person name="Baker S.E."/>
            <person name="Andersen M.R."/>
        </authorList>
    </citation>
    <scope>NUCLEOTIDE SEQUENCE [LARGE SCALE GENOMIC DNA]</scope>
    <source>
        <strain evidence="6 7">CBS 117635</strain>
    </source>
</reference>
<sequence>MSQSSEKIDKIELLAKQILNDAGQCRAEGREDISLSDSMKKISSSCTEIASLAATPRNWVIKTACSYTTCMALSIILEFGLQKHIRDGDGTTSLDELVQMSGVNKEVIKMALSQCMLSFIFEEPDPEQFRHNDNSRMLLNENYAAWVQFRCDDSYTAGAYLTQSLKENNLQIAGEPEKRAWGIAYGTNKSFYEWYNSEDPVRGRRFDKQMAASLDNATYGVQIEEIFSFDKFQNATLVDVGGGRGQNSIRLAGRFPGMSFIVQDLYCKNDEERVAQLPANIRDKISWQRHDFTTPQPTKEADVYLLSQILMDHQPDSCRVIVKHLVDAMAPNHSVLLINDYMSPTGDEGKFTPMNSALNLHMLAILGRAFWSRKEWEGFFASVSPCLKLRTFNFTGGRVVFELYKEV</sequence>
<keyword evidence="7" id="KW-1185">Reference proteome</keyword>
<dbReference type="Gene3D" id="1.10.10.10">
    <property type="entry name" value="Winged helix-like DNA-binding domain superfamily/Winged helix DNA-binding domain"/>
    <property type="match status" value="1"/>
</dbReference>
<dbReference type="GO" id="GO:0008171">
    <property type="term" value="F:O-methyltransferase activity"/>
    <property type="evidence" value="ECO:0007669"/>
    <property type="project" value="InterPro"/>
</dbReference>
<keyword evidence="3" id="KW-0949">S-adenosyl-L-methionine</keyword>
<dbReference type="AlphaFoldDB" id="A0A5N6IZV0"/>
<dbReference type="PANTHER" id="PTHR43712">
    <property type="entry name" value="PUTATIVE (AFU_ORTHOLOGUE AFUA_4G14580)-RELATED"/>
    <property type="match status" value="1"/>
</dbReference>
<organism evidence="6 7">
    <name type="scientific">Aspergillus minisclerotigenes</name>
    <dbReference type="NCBI Taxonomy" id="656917"/>
    <lineage>
        <taxon>Eukaryota</taxon>
        <taxon>Fungi</taxon>
        <taxon>Dikarya</taxon>
        <taxon>Ascomycota</taxon>
        <taxon>Pezizomycotina</taxon>
        <taxon>Eurotiomycetes</taxon>
        <taxon>Eurotiomycetidae</taxon>
        <taxon>Eurotiales</taxon>
        <taxon>Aspergillaceae</taxon>
        <taxon>Aspergillus</taxon>
        <taxon>Aspergillus subgen. Circumdati</taxon>
    </lineage>
</organism>
<evidence type="ECO:0000313" key="7">
    <source>
        <dbReference type="Proteomes" id="UP000326289"/>
    </source>
</evidence>
<dbReference type="InterPro" id="IPR016461">
    <property type="entry name" value="COMT-like"/>
</dbReference>
<comment type="similarity">
    <text evidence="4">Belongs to the class I-like SAM-binding methyltransferase superfamily. Cation-independent O-methyltransferase family.</text>
</comment>
<dbReference type="SUPFAM" id="SSF46785">
    <property type="entry name" value="Winged helix' DNA-binding domain"/>
    <property type="match status" value="1"/>
</dbReference>
<protein>
    <submittedName>
        <fullName evidence="6">S-adenosyl-L-methionine-dependent methyltransferase</fullName>
    </submittedName>
</protein>
<dbReference type="Pfam" id="PF00891">
    <property type="entry name" value="Methyltransf_2"/>
    <property type="match status" value="1"/>
</dbReference>
<evidence type="ECO:0000313" key="6">
    <source>
        <dbReference type="EMBL" id="KAB8271464.1"/>
    </source>
</evidence>
<dbReference type="InterPro" id="IPR001077">
    <property type="entry name" value="COMT_C"/>
</dbReference>
<evidence type="ECO:0000256" key="2">
    <source>
        <dbReference type="ARBA" id="ARBA00022679"/>
    </source>
</evidence>
<proteinExistence type="inferred from homology"/>
<evidence type="ECO:0000256" key="3">
    <source>
        <dbReference type="ARBA" id="ARBA00022691"/>
    </source>
</evidence>
<dbReference type="InterPro" id="IPR036388">
    <property type="entry name" value="WH-like_DNA-bd_sf"/>
</dbReference>